<feature type="region of interest" description="Disordered" evidence="2">
    <location>
        <begin position="186"/>
        <end position="214"/>
    </location>
</feature>
<keyword evidence="1" id="KW-0175">Coiled coil</keyword>
<feature type="compositionally biased region" description="Low complexity" evidence="2">
    <location>
        <begin position="188"/>
        <end position="210"/>
    </location>
</feature>
<comment type="caution">
    <text evidence="3">The sequence shown here is derived from an EMBL/GenBank/DDBJ whole genome shotgun (WGS) entry which is preliminary data.</text>
</comment>
<accession>A0A8J4BUX8</accession>
<name>A0A8J4BUX8_9CHLO</name>
<proteinExistence type="predicted"/>
<keyword evidence="4" id="KW-1185">Reference proteome</keyword>
<evidence type="ECO:0000313" key="3">
    <source>
        <dbReference type="EMBL" id="GIL69582.1"/>
    </source>
</evidence>
<protein>
    <submittedName>
        <fullName evidence="3">Uncharacterized protein</fullName>
    </submittedName>
</protein>
<feature type="compositionally biased region" description="Low complexity" evidence="2">
    <location>
        <begin position="578"/>
        <end position="600"/>
    </location>
</feature>
<feature type="compositionally biased region" description="Basic and acidic residues" evidence="2">
    <location>
        <begin position="235"/>
        <end position="250"/>
    </location>
</feature>
<feature type="compositionally biased region" description="Low complexity" evidence="2">
    <location>
        <begin position="775"/>
        <end position="790"/>
    </location>
</feature>
<feature type="region of interest" description="Disordered" evidence="2">
    <location>
        <begin position="773"/>
        <end position="793"/>
    </location>
</feature>
<feature type="coiled-coil region" evidence="1">
    <location>
        <begin position="633"/>
        <end position="667"/>
    </location>
</feature>
<feature type="region of interest" description="Disordered" evidence="2">
    <location>
        <begin position="715"/>
        <end position="734"/>
    </location>
</feature>
<dbReference type="OrthoDB" id="552920at2759"/>
<sequence>MSWFCKKEERSTLRAELQQARDELHNIKEEYEKLLRDRESDAEVVRRMLASHNSELTRAKASLEEGKFVYQSLLEDKAKLQSELINHLKLLRQRDERLGLLRRDLADSEFEVDQLRVALRCTTVYTLQLEADKQAAEALIQHVCAELDRLGTAAATALDATTGLRDLPAALPVLLTSGAMNPAAAPVSYTSSSSGYSSHRSSSSSASGSSNQEVGCCPPNKAAAAAAATTATTLDSKEAGRPRTEGRRSENSIYEDNADAVATAAAVAAVPVVAEGLLSLCDVLGRLPEQLWSVRQQLHGLVVNPEAVAAAAAMAAAVPKIATVDETAAAGARAGAHTAAAASSCAREIFNECGNGSGRSPPCELAAPRAPPPMVMGTLLQLCGVAEAKPGRTGNETLAEYDAGIGGLTDWGHRRHADTTRAEPAVLARLMMGPRGRRDGGGGEGTRTAIGAAAGASTPASVPLTPHQRPDVLAGLSDALKGWGPADGGICHTTGRRMAGAASPSPVLSLLSSPTRCSSAYMPTSPSPSPTAAATAPSYLMAVTPPFGGANNAGHLGGTGPSASASLHGCGGAGTHKAPPLKAAGTAAAAASAAQDSAPPHNILPRPQRKDLREDGKTEPQLQLAGNGHAQDARDLDSELGSLRLTNEALQRQIAELQRQNDLLQLRQLGGGTDACGDGGFGGGGGGGGGGGLLSSGFGGAPYSELFRTQPQPLLHTAHPLPSHALGSSPGSIKAAERQQHAAAAAAAATASPYNSPLSAQYYYGSLPPGQQSQTAGFGAAAPATTRPPAVAMPPHGPVAVTRPGPMPPRPGRPESVLHQTQQSTSTTNMASRTGNGFASGVALNQAAMAAGPYTATVSTSARCLQGVRGE</sequence>
<gene>
    <name evidence="3" type="ORF">Vretifemale_472</name>
</gene>
<evidence type="ECO:0000313" key="4">
    <source>
        <dbReference type="Proteomes" id="UP000747110"/>
    </source>
</evidence>
<dbReference type="Proteomes" id="UP000747110">
    <property type="component" value="Unassembled WGS sequence"/>
</dbReference>
<evidence type="ECO:0000256" key="2">
    <source>
        <dbReference type="SAM" id="MobiDB-lite"/>
    </source>
</evidence>
<evidence type="ECO:0000256" key="1">
    <source>
        <dbReference type="SAM" id="Coils"/>
    </source>
</evidence>
<feature type="compositionally biased region" description="Basic and acidic residues" evidence="2">
    <location>
        <begin position="608"/>
        <end position="618"/>
    </location>
</feature>
<feature type="region of interest" description="Disordered" evidence="2">
    <location>
        <begin position="227"/>
        <end position="252"/>
    </location>
</feature>
<organism evidence="3 4">
    <name type="scientific">Volvox reticuliferus</name>
    <dbReference type="NCBI Taxonomy" id="1737510"/>
    <lineage>
        <taxon>Eukaryota</taxon>
        <taxon>Viridiplantae</taxon>
        <taxon>Chlorophyta</taxon>
        <taxon>core chlorophytes</taxon>
        <taxon>Chlorophyceae</taxon>
        <taxon>CS clade</taxon>
        <taxon>Chlamydomonadales</taxon>
        <taxon>Volvocaceae</taxon>
        <taxon>Volvox</taxon>
    </lineage>
</organism>
<feature type="region of interest" description="Disordered" evidence="2">
    <location>
        <begin position="561"/>
        <end position="632"/>
    </location>
</feature>
<dbReference type="EMBL" id="BNCP01000001">
    <property type="protein sequence ID" value="GIL69582.1"/>
    <property type="molecule type" value="Genomic_DNA"/>
</dbReference>
<feature type="non-terminal residue" evidence="3">
    <location>
        <position position="1"/>
    </location>
</feature>
<feature type="coiled-coil region" evidence="1">
    <location>
        <begin position="10"/>
        <end position="37"/>
    </location>
</feature>
<dbReference type="AlphaFoldDB" id="A0A8J4BUX8"/>
<reference evidence="3" key="1">
    <citation type="journal article" date="2021" name="Proc. Natl. Acad. Sci. U.S.A.">
        <title>Three genomes in the algal genus Volvox reveal the fate of a haploid sex-determining region after a transition to homothallism.</title>
        <authorList>
            <person name="Yamamoto K."/>
            <person name="Hamaji T."/>
            <person name="Kawai-Toyooka H."/>
            <person name="Matsuzaki R."/>
            <person name="Takahashi F."/>
            <person name="Nishimura Y."/>
            <person name="Kawachi M."/>
            <person name="Noguchi H."/>
            <person name="Minakuchi Y."/>
            <person name="Umen J.G."/>
            <person name="Toyoda A."/>
            <person name="Nozaki H."/>
        </authorList>
    </citation>
    <scope>NUCLEOTIDE SEQUENCE</scope>
    <source>
        <strain evidence="3">NIES-3786</strain>
    </source>
</reference>